<dbReference type="FunFam" id="3.30.565.10:FF:000010">
    <property type="entry name" value="Sensor histidine kinase RcsC"/>
    <property type="match status" value="1"/>
</dbReference>
<reference evidence="21 22" key="1">
    <citation type="journal article" date="2019" name="Appl. Environ. Microbiol.">
        <title>Environmental Evidence and Genomic Insight of Iron-oxidizing Bacteria Preference Towards More Corrosion Resistant Stainless Steel at Higher Salinities.</title>
        <authorList>
            <person name="Garrison C.E."/>
            <person name="Price K.A."/>
            <person name="Field E.K."/>
        </authorList>
    </citation>
    <scope>NUCLEOTIDE SEQUENCE [LARGE SCALE GENOMIC DNA]</scope>
    <source>
        <strain evidence="21 22">P3</strain>
    </source>
</reference>
<dbReference type="FunFam" id="1.10.287.130:FF:000038">
    <property type="entry name" value="Sensory transduction histidine kinase"/>
    <property type="match status" value="1"/>
</dbReference>
<dbReference type="InterPro" id="IPR013767">
    <property type="entry name" value="PAS_fold"/>
</dbReference>
<dbReference type="GO" id="GO:0005886">
    <property type="term" value="C:plasma membrane"/>
    <property type="evidence" value="ECO:0007669"/>
    <property type="project" value="UniProtKB-SubCell"/>
</dbReference>
<dbReference type="InterPro" id="IPR029151">
    <property type="entry name" value="Sensor-like_sf"/>
</dbReference>
<evidence type="ECO:0000259" key="19">
    <source>
        <dbReference type="PROSITE" id="PS50112"/>
    </source>
</evidence>
<dbReference type="SMART" id="SM00304">
    <property type="entry name" value="HAMP"/>
    <property type="match status" value="1"/>
</dbReference>
<evidence type="ECO:0000256" key="3">
    <source>
        <dbReference type="ARBA" id="ARBA00012438"/>
    </source>
</evidence>
<dbReference type="CDD" id="cd00156">
    <property type="entry name" value="REC"/>
    <property type="match status" value="1"/>
</dbReference>
<dbReference type="InterPro" id="IPR048760">
    <property type="entry name" value="VP0354-like_sensor_dom"/>
</dbReference>
<dbReference type="Pfam" id="PF13185">
    <property type="entry name" value="GAF_2"/>
    <property type="match status" value="1"/>
</dbReference>
<dbReference type="EC" id="2.7.13.3" evidence="3"/>
<dbReference type="Gene3D" id="3.40.50.2300">
    <property type="match status" value="2"/>
</dbReference>
<dbReference type="InterPro" id="IPR004358">
    <property type="entry name" value="Sig_transdc_His_kin-like_C"/>
</dbReference>
<dbReference type="InterPro" id="IPR005467">
    <property type="entry name" value="His_kinase_dom"/>
</dbReference>
<dbReference type="InterPro" id="IPR029016">
    <property type="entry name" value="GAF-like_dom_sf"/>
</dbReference>
<feature type="modified residue" description="4-aspartylphosphate" evidence="15">
    <location>
        <position position="1173"/>
    </location>
</feature>
<keyword evidence="7 16" id="KW-0812">Transmembrane</keyword>
<evidence type="ECO:0000313" key="21">
    <source>
        <dbReference type="EMBL" id="TLS65649.1"/>
    </source>
</evidence>
<keyword evidence="9" id="KW-0418">Kinase</keyword>
<dbReference type="SUPFAM" id="SSF55785">
    <property type="entry name" value="PYP-like sensor domain (PAS domain)"/>
    <property type="match status" value="1"/>
</dbReference>
<feature type="transmembrane region" description="Helical" evidence="16">
    <location>
        <begin position="330"/>
        <end position="349"/>
    </location>
</feature>
<keyword evidence="14" id="KW-0131">Cell cycle</keyword>
<evidence type="ECO:0000259" key="20">
    <source>
        <dbReference type="PROSITE" id="PS50885"/>
    </source>
</evidence>
<dbReference type="GO" id="GO:0006355">
    <property type="term" value="P:regulation of DNA-templated transcription"/>
    <property type="evidence" value="ECO:0007669"/>
    <property type="project" value="InterPro"/>
</dbReference>
<dbReference type="SUPFAM" id="SSF103190">
    <property type="entry name" value="Sensory domain-like"/>
    <property type="match status" value="1"/>
</dbReference>
<evidence type="ECO:0000259" key="18">
    <source>
        <dbReference type="PROSITE" id="PS50110"/>
    </source>
</evidence>
<dbReference type="InterPro" id="IPR003660">
    <property type="entry name" value="HAMP_dom"/>
</dbReference>
<keyword evidence="5 15" id="KW-0597">Phosphoprotein</keyword>
<dbReference type="InterPro" id="IPR036890">
    <property type="entry name" value="HATPase_C_sf"/>
</dbReference>
<dbReference type="NCBIfam" id="TIGR00229">
    <property type="entry name" value="sensory_box"/>
    <property type="match status" value="1"/>
</dbReference>
<evidence type="ECO:0000256" key="7">
    <source>
        <dbReference type="ARBA" id="ARBA00022692"/>
    </source>
</evidence>
<evidence type="ECO:0000256" key="6">
    <source>
        <dbReference type="ARBA" id="ARBA00022679"/>
    </source>
</evidence>
<dbReference type="SMART" id="SM00091">
    <property type="entry name" value="PAS"/>
    <property type="match status" value="1"/>
</dbReference>
<evidence type="ECO:0000256" key="4">
    <source>
        <dbReference type="ARBA" id="ARBA00022475"/>
    </source>
</evidence>
<dbReference type="Pfam" id="PF00072">
    <property type="entry name" value="Response_reg"/>
    <property type="match status" value="2"/>
</dbReference>
<evidence type="ECO:0000256" key="13">
    <source>
        <dbReference type="ARBA" id="ARBA00023136"/>
    </source>
</evidence>
<dbReference type="SUPFAM" id="SSF55781">
    <property type="entry name" value="GAF domain-like"/>
    <property type="match status" value="1"/>
</dbReference>
<dbReference type="InterPro" id="IPR003594">
    <property type="entry name" value="HATPase_dom"/>
</dbReference>
<dbReference type="SMART" id="SM00065">
    <property type="entry name" value="GAF"/>
    <property type="match status" value="1"/>
</dbReference>
<evidence type="ECO:0000256" key="10">
    <source>
        <dbReference type="ARBA" id="ARBA00022840"/>
    </source>
</evidence>
<dbReference type="InterPro" id="IPR011006">
    <property type="entry name" value="CheY-like_superfamily"/>
</dbReference>
<dbReference type="Gene3D" id="6.10.340.10">
    <property type="match status" value="1"/>
</dbReference>
<dbReference type="SMART" id="SM00387">
    <property type="entry name" value="HATPase_c"/>
    <property type="match status" value="1"/>
</dbReference>
<evidence type="ECO:0000313" key="22">
    <source>
        <dbReference type="Proteomes" id="UP000306585"/>
    </source>
</evidence>
<dbReference type="InterPro" id="IPR035965">
    <property type="entry name" value="PAS-like_dom_sf"/>
</dbReference>
<keyword evidence="11 16" id="KW-1133">Transmembrane helix</keyword>
<keyword evidence="12" id="KW-0902">Two-component regulatory system</keyword>
<dbReference type="CDD" id="cd00082">
    <property type="entry name" value="HisKA"/>
    <property type="match status" value="1"/>
</dbReference>
<dbReference type="Pfam" id="PF02518">
    <property type="entry name" value="HATPase_c"/>
    <property type="match status" value="1"/>
</dbReference>
<dbReference type="RefSeq" id="WP_138240164.1">
    <property type="nucleotide sequence ID" value="NZ_VBRY01000014.1"/>
</dbReference>
<dbReference type="Pfam" id="PF00512">
    <property type="entry name" value="HisKA"/>
    <property type="match status" value="1"/>
</dbReference>
<gene>
    <name evidence="21" type="ORF">FEF65_12540</name>
</gene>
<sequence>MRLSLPLKTAVVLTLLISIAMTVIAYFSIERGVQVQRDHVVSQMRNEVESELVSIRYSLQQVRAELRVLAELPPVSGLVRASAYQGHDPEGGVSDAFWHKRLEQIFVAHMRQHPMYHQMRLLDAQGMELVRVNQTATDVEVVARDALQSKRGEFYFSQALATPPGQLYYSPVSLNREHGKLERPYLPMLRICIAIHDSDGKPWGVIMINVRARWLFDLKRGNIDGHKSASARQFTLTDQDNRLLPIVDAAMQAVAQGELAPLYERHAHFAGADAEVSDELGLEWIKAEDALEGMQRIYFNPDDRQHYWLLHFSIPAYDIFDQITEIRRQMLINSGLGLGLILLLVLWYVNRTMVQPVLTMVRATSSMRDGDLGVRLDAAGQSPELAQLFTNINAFAETQEQLTTHLEEQVAERTQRLSSTLNSLSDAVLTVDADGVIVSVNDATAHLFGYADREVVGGMIGMVLPHAWDKLAAELQAEGGMMRSEQVARHLNGTDFPVEVTLRNIIVDGSRHVLACIRDITERKQRMAEIRRQNSELTLRQVYDTSYAKILTLFSSTMDREFVMQQMLDVLAEHHPIPLSALYLFDERHEEMQLVASRGCSSRLAGSLSPADGLVREAVRAGDLQILNSESLLPDELSIQCGIVAFRPAAIAVLPVIYQKQTRGVLIMAASALLSELDQQYLRRLGHQLGVMFHNLQQYEAMRLLSEQLQRQSIQIGEKNAELERASNMKSEFLANMSHELRTPLNAIIGFSEIMRDGLVGDINEEQHEYCDDIYRSGQHLLELINDILDLSKIEAGKMELDLTEVAVCDLVQASLSIVREKANHHAIRLESICDQSIPAVRLDARRVKQVLFNLLSNAVKFTPDGGRVTVTTTLRRRDELPQAPASQWQQWVEISVRDNGIGISADDLPRLFQSFQQLEHPMTKQHQGTGLGLVMVKRLVEMHGGSMTVESREGEGSCFTLWLPVREDESAAACEVQVVANPVIVDERRQWKGILPGSLVLIVEDDDGAAKLIGHHLENAGYRTWRVESAERALEFMRKVRPDVITLDIMLPGMDGWQLMESLKHAPGLSTIPVIIISIVADAARSYVLGASRMLCKPVRKHDLLDAMTGLGLHVPVAGAQLNVLVVDDDPVSLKLIRQYLDGDRYHISAAGNGRQALEMIAASLPDLIILDLMMPQMDGFELAELLSRNEASHQIPILVITAKELSRMDRERLAGKVDGIISKSEMSADSLMNEFRRVTRLAATGGEQV</sequence>
<feature type="domain" description="Histidine kinase" evidence="17">
    <location>
        <begin position="736"/>
        <end position="968"/>
    </location>
</feature>
<proteinExistence type="predicted"/>
<dbReference type="InterPro" id="IPR000014">
    <property type="entry name" value="PAS"/>
</dbReference>
<evidence type="ECO:0000256" key="14">
    <source>
        <dbReference type="ARBA" id="ARBA00023306"/>
    </source>
</evidence>
<keyword evidence="10" id="KW-0067">ATP-binding</keyword>
<dbReference type="CDD" id="cd00130">
    <property type="entry name" value="PAS"/>
    <property type="match status" value="1"/>
</dbReference>
<protein>
    <recommendedName>
        <fullName evidence="3">histidine kinase</fullName>
        <ecNumber evidence="3">2.7.13.3</ecNumber>
    </recommendedName>
</protein>
<dbReference type="GO" id="GO:0000155">
    <property type="term" value="F:phosphorelay sensor kinase activity"/>
    <property type="evidence" value="ECO:0007669"/>
    <property type="project" value="InterPro"/>
</dbReference>
<dbReference type="SUPFAM" id="SSF55874">
    <property type="entry name" value="ATPase domain of HSP90 chaperone/DNA topoisomerase II/histidine kinase"/>
    <property type="match status" value="1"/>
</dbReference>
<evidence type="ECO:0000256" key="1">
    <source>
        <dbReference type="ARBA" id="ARBA00000085"/>
    </source>
</evidence>
<dbReference type="SMART" id="SM00448">
    <property type="entry name" value="REC"/>
    <property type="match status" value="2"/>
</dbReference>
<name>A0A5R9GKV8_9PROT</name>
<keyword evidence="22" id="KW-1185">Reference proteome</keyword>
<feature type="transmembrane region" description="Helical" evidence="16">
    <location>
        <begin position="6"/>
        <end position="29"/>
    </location>
</feature>
<evidence type="ECO:0000256" key="5">
    <source>
        <dbReference type="ARBA" id="ARBA00022553"/>
    </source>
</evidence>
<dbReference type="PROSITE" id="PS50110">
    <property type="entry name" value="RESPONSE_REGULATORY"/>
    <property type="match status" value="2"/>
</dbReference>
<dbReference type="PANTHER" id="PTHR43047">
    <property type="entry name" value="TWO-COMPONENT HISTIDINE PROTEIN KINASE"/>
    <property type="match status" value="1"/>
</dbReference>
<feature type="domain" description="Response regulatory" evidence="18">
    <location>
        <begin position="1000"/>
        <end position="1113"/>
    </location>
</feature>
<dbReference type="Gene3D" id="3.30.450.20">
    <property type="entry name" value="PAS domain"/>
    <property type="match status" value="2"/>
</dbReference>
<keyword evidence="8" id="KW-0547">Nucleotide-binding</keyword>
<dbReference type="CDD" id="cd18773">
    <property type="entry name" value="PDC1_HK_sensor"/>
    <property type="match status" value="1"/>
</dbReference>
<dbReference type="Pfam" id="PF21623">
    <property type="entry name" value="HK_sensor_dom_bact"/>
    <property type="match status" value="1"/>
</dbReference>
<evidence type="ECO:0000256" key="9">
    <source>
        <dbReference type="ARBA" id="ARBA00022777"/>
    </source>
</evidence>
<dbReference type="InterPro" id="IPR003661">
    <property type="entry name" value="HisK_dim/P_dom"/>
</dbReference>
<dbReference type="CDD" id="cd16922">
    <property type="entry name" value="HATPase_EvgS-ArcB-TorS-like"/>
    <property type="match status" value="1"/>
</dbReference>
<evidence type="ECO:0000256" key="12">
    <source>
        <dbReference type="ARBA" id="ARBA00023012"/>
    </source>
</evidence>
<comment type="catalytic activity">
    <reaction evidence="1">
        <text>ATP + protein L-histidine = ADP + protein N-phospho-L-histidine.</text>
        <dbReference type="EC" id="2.7.13.3"/>
    </reaction>
</comment>
<dbReference type="PANTHER" id="PTHR43047:SF63">
    <property type="entry name" value="HISTIDINE KINASE"/>
    <property type="match status" value="1"/>
</dbReference>
<evidence type="ECO:0000256" key="16">
    <source>
        <dbReference type="SAM" id="Phobius"/>
    </source>
</evidence>
<dbReference type="GO" id="GO:0005524">
    <property type="term" value="F:ATP binding"/>
    <property type="evidence" value="ECO:0007669"/>
    <property type="project" value="UniProtKB-KW"/>
</dbReference>
<dbReference type="GO" id="GO:0009927">
    <property type="term" value="F:histidine phosphotransfer kinase activity"/>
    <property type="evidence" value="ECO:0007669"/>
    <property type="project" value="TreeGrafter"/>
</dbReference>
<evidence type="ECO:0000256" key="8">
    <source>
        <dbReference type="ARBA" id="ARBA00022741"/>
    </source>
</evidence>
<dbReference type="SMART" id="SM00388">
    <property type="entry name" value="HisKA"/>
    <property type="match status" value="1"/>
</dbReference>
<dbReference type="AlphaFoldDB" id="A0A5R9GKV8"/>
<evidence type="ECO:0000256" key="15">
    <source>
        <dbReference type="PROSITE-ProRule" id="PRU00169"/>
    </source>
</evidence>
<dbReference type="Proteomes" id="UP000306585">
    <property type="component" value="Unassembled WGS sequence"/>
</dbReference>
<feature type="domain" description="PAS" evidence="19">
    <location>
        <begin position="413"/>
        <end position="457"/>
    </location>
</feature>
<dbReference type="Gene3D" id="3.30.565.10">
    <property type="entry name" value="Histidine kinase-like ATPase, C-terminal domain"/>
    <property type="match status" value="1"/>
</dbReference>
<dbReference type="InterPro" id="IPR003018">
    <property type="entry name" value="GAF"/>
</dbReference>
<evidence type="ECO:0000256" key="2">
    <source>
        <dbReference type="ARBA" id="ARBA00004651"/>
    </source>
</evidence>
<dbReference type="SUPFAM" id="SSF158472">
    <property type="entry name" value="HAMP domain-like"/>
    <property type="match status" value="1"/>
</dbReference>
<dbReference type="PROSITE" id="PS50885">
    <property type="entry name" value="HAMP"/>
    <property type="match status" value="1"/>
</dbReference>
<dbReference type="CDD" id="cd06225">
    <property type="entry name" value="HAMP"/>
    <property type="match status" value="1"/>
</dbReference>
<evidence type="ECO:0000259" key="17">
    <source>
        <dbReference type="PROSITE" id="PS50109"/>
    </source>
</evidence>
<dbReference type="InterPro" id="IPR001789">
    <property type="entry name" value="Sig_transdc_resp-reg_receiver"/>
</dbReference>
<dbReference type="Gene3D" id="3.30.450.40">
    <property type="match status" value="1"/>
</dbReference>
<comment type="caution">
    <text evidence="21">The sequence shown here is derived from an EMBL/GenBank/DDBJ whole genome shotgun (WGS) entry which is preliminary data.</text>
</comment>
<dbReference type="PRINTS" id="PR00344">
    <property type="entry name" value="BCTRLSENSOR"/>
</dbReference>
<dbReference type="EMBL" id="VBRY01000014">
    <property type="protein sequence ID" value="TLS65649.1"/>
    <property type="molecule type" value="Genomic_DNA"/>
</dbReference>
<dbReference type="Pfam" id="PF00989">
    <property type="entry name" value="PAS"/>
    <property type="match status" value="1"/>
</dbReference>
<keyword evidence="6" id="KW-0808">Transferase</keyword>
<dbReference type="InterPro" id="IPR036097">
    <property type="entry name" value="HisK_dim/P_sf"/>
</dbReference>
<dbReference type="Pfam" id="PF00672">
    <property type="entry name" value="HAMP"/>
    <property type="match status" value="1"/>
</dbReference>
<dbReference type="Gene3D" id="1.10.287.130">
    <property type="match status" value="1"/>
</dbReference>
<dbReference type="PROSITE" id="PS50112">
    <property type="entry name" value="PAS"/>
    <property type="match status" value="1"/>
</dbReference>
<feature type="modified residue" description="4-aspartylphosphate" evidence="15">
    <location>
        <position position="1049"/>
    </location>
</feature>
<accession>A0A5R9GKV8</accession>
<dbReference type="PROSITE" id="PS50109">
    <property type="entry name" value="HIS_KIN"/>
    <property type="match status" value="1"/>
</dbReference>
<feature type="domain" description="HAMP" evidence="20">
    <location>
        <begin position="351"/>
        <end position="404"/>
    </location>
</feature>
<dbReference type="SUPFAM" id="SSF52172">
    <property type="entry name" value="CheY-like"/>
    <property type="match status" value="2"/>
</dbReference>
<evidence type="ECO:0000256" key="11">
    <source>
        <dbReference type="ARBA" id="ARBA00022989"/>
    </source>
</evidence>
<keyword evidence="4" id="KW-1003">Cell membrane</keyword>
<comment type="subcellular location">
    <subcellularLocation>
        <location evidence="2">Cell membrane</location>
        <topology evidence="2">Multi-pass membrane protein</topology>
    </subcellularLocation>
</comment>
<organism evidence="21 22">
    <name type="scientific">Mariprofundus erugo</name>
    <dbReference type="NCBI Taxonomy" id="2528639"/>
    <lineage>
        <taxon>Bacteria</taxon>
        <taxon>Pseudomonadati</taxon>
        <taxon>Pseudomonadota</taxon>
        <taxon>Candidatius Mariprofundia</taxon>
        <taxon>Mariprofundales</taxon>
        <taxon>Mariprofundaceae</taxon>
        <taxon>Mariprofundus</taxon>
    </lineage>
</organism>
<feature type="domain" description="Response regulatory" evidence="18">
    <location>
        <begin position="1124"/>
        <end position="1240"/>
    </location>
</feature>
<dbReference type="SUPFAM" id="SSF47384">
    <property type="entry name" value="Homodimeric domain of signal transducing histidine kinase"/>
    <property type="match status" value="1"/>
</dbReference>
<keyword evidence="13 16" id="KW-0472">Membrane</keyword>